<reference evidence="2 4" key="3">
    <citation type="submission" date="2024-01" db="EMBL/GenBank/DDBJ databases">
        <title>Campylobacter porcellus sp. nov.</title>
        <authorList>
            <person name="Papic B."/>
            <person name="Gruntar I."/>
        </authorList>
    </citation>
    <scope>NUCLEOTIDE SEQUENCE [LARGE SCALE GENOMIC DNA]</scope>
    <source>
        <strain evidence="2 4">CX2-4855-23</strain>
    </source>
</reference>
<evidence type="ECO:0000313" key="4">
    <source>
        <dbReference type="Proteomes" id="UP001331664"/>
    </source>
</evidence>
<dbReference type="GO" id="GO:0047355">
    <property type="term" value="F:CDP-glycerol glycerophosphotransferase activity"/>
    <property type="evidence" value="ECO:0007669"/>
    <property type="project" value="InterPro"/>
</dbReference>
<sequence>MQIKKYNRVFLFYKIKIFNFELIKEKIYIYIFKLKLLTLNKKYFNKFIFLKYFFKINNIYDNLYIKLFYILPFLKIECRDVPYEILNPKSNFFRLKHFNTLRKVRRKYKNNEKIVVLFFVSRISCFIWENLYKIFRENPIFNVKICVVPFCYTGKEEMIKYSTTAYEQLRKLGYDVIKAYNETTDTYLDIRKELKPDIIFHNKSWWKHLPQQYHLTNFPQSLNYLIEYGISGAKNPDGHFNLDSHWLCDTYFVPSIEHLKMAREISKIKGKNCVFLGYPKLDIFFDQNYQPKDVWKKQNKSKKKVIWAPHWLYDAATLYSTSTFAEIYDFMLYVADKYKDEIQFAFKPHPMLYKALQSRPVNGQKWTIKQINEYYQKWSTIENCQFENNRFEDLFLTSDAMIFDSISFMAEYMVTGKPALFTKGKKNILDFDEFGNKVYANLYHTFDLKKDIINFIEDIVLNENDYKKSDRAIFINNYLRSPNNKTSAKNIYEYITNLLKEN</sequence>
<dbReference type="GO" id="GO:0016020">
    <property type="term" value="C:membrane"/>
    <property type="evidence" value="ECO:0007669"/>
    <property type="project" value="InterPro"/>
</dbReference>
<dbReference type="SUPFAM" id="SSF53756">
    <property type="entry name" value="UDP-Glycosyltransferase/glycogen phosphorylase"/>
    <property type="match status" value="1"/>
</dbReference>
<keyword evidence="4" id="KW-1185">Reference proteome</keyword>
<dbReference type="RefSeq" id="WP_086242683.1">
    <property type="nucleotide sequence ID" value="NZ_CP018789.1"/>
</dbReference>
<dbReference type="AlphaFoldDB" id="A0A1X9SY00"/>
<reference evidence="1" key="2">
    <citation type="journal article" date="2017" name="Genome Biol. Evol.">
        <title>Comparative genomic analysis identifies a Campylobacter clade deficient in selenium metabolism.</title>
        <authorList>
            <person name="Miller W.G."/>
            <person name="Yee E."/>
            <person name="Lopes B.S."/>
            <person name="Chapman M.H."/>
            <person name="Huynh S."/>
            <person name="Bono J.L."/>
            <person name="Parker C.T."/>
            <person name="Strachan N.J.C."/>
            <person name="Forbes K.J."/>
        </authorList>
    </citation>
    <scope>NUCLEOTIDE SEQUENCE [LARGE SCALE GENOMIC DNA]</scope>
    <source>
        <strain evidence="1">RM6137</strain>
    </source>
</reference>
<dbReference type="STRING" id="1660073.CSUIS_1365"/>
<dbReference type="EMBL" id="JAZBRD010000021">
    <property type="protein sequence ID" value="MEE3745258.1"/>
    <property type="molecule type" value="Genomic_DNA"/>
</dbReference>
<evidence type="ECO:0000313" key="3">
    <source>
        <dbReference type="Proteomes" id="UP000194260"/>
    </source>
</evidence>
<dbReference type="InterPro" id="IPR043148">
    <property type="entry name" value="TagF_C"/>
</dbReference>
<organism evidence="1 3">
    <name type="scientific">Campylobacter porcelli</name>
    <dbReference type="NCBI Taxonomy" id="1660073"/>
    <lineage>
        <taxon>Bacteria</taxon>
        <taxon>Pseudomonadati</taxon>
        <taxon>Campylobacterota</taxon>
        <taxon>Epsilonproteobacteria</taxon>
        <taxon>Campylobacterales</taxon>
        <taxon>Campylobacteraceae</taxon>
        <taxon>Campylobacter</taxon>
    </lineage>
</organism>
<gene>
    <name evidence="1" type="ORF">CSUIS_1365</name>
    <name evidence="2" type="ORF">V2I23_08190</name>
</gene>
<evidence type="ECO:0000313" key="1">
    <source>
        <dbReference type="EMBL" id="ARR01157.1"/>
    </source>
</evidence>
<dbReference type="EMBL" id="CP018789">
    <property type="protein sequence ID" value="ARR01157.1"/>
    <property type="molecule type" value="Genomic_DNA"/>
</dbReference>
<proteinExistence type="predicted"/>
<name>A0A1X9SY00_9BACT</name>
<dbReference type="Proteomes" id="UP000194260">
    <property type="component" value="Chromosome"/>
</dbReference>
<dbReference type="KEGG" id="camy:CSUIS_1365"/>
<reference evidence="3" key="1">
    <citation type="journal article" date="2017" name="Genome Biol. Evol.">
        <title>Comparative Genomic Analysis Identifies a Campylobacter Clade Deficient in Selenium Metabolism.</title>
        <authorList>
            <person name="Miller W.G."/>
            <person name="Yee E."/>
            <person name="Lopes B.S."/>
            <person name="Chapman M.H."/>
            <person name="Huynh S."/>
            <person name="Bono J.L."/>
            <person name="Parker C.T."/>
            <person name="Strachan N.J.C."/>
            <person name="Forbes K.J."/>
        </authorList>
    </citation>
    <scope>NUCLEOTIDE SEQUENCE [LARGE SCALE GENOMIC DNA]</scope>
    <source>
        <strain evidence="3">RM6137</strain>
    </source>
</reference>
<accession>A0A1X9SY00</accession>
<dbReference type="Pfam" id="PF04464">
    <property type="entry name" value="Glyphos_transf"/>
    <property type="match status" value="1"/>
</dbReference>
<dbReference type="Gene3D" id="3.40.50.12580">
    <property type="match status" value="1"/>
</dbReference>
<protein>
    <submittedName>
        <fullName evidence="2">CDP-glycerol glycerophosphotransferase family protein</fullName>
    </submittedName>
</protein>
<dbReference type="InterPro" id="IPR007554">
    <property type="entry name" value="Glycerophosphate_synth"/>
</dbReference>
<dbReference type="Proteomes" id="UP001331664">
    <property type="component" value="Unassembled WGS sequence"/>
</dbReference>
<evidence type="ECO:0000313" key="2">
    <source>
        <dbReference type="EMBL" id="MEE3745258.1"/>
    </source>
</evidence>